<name>A0A8J3CDP2_9PSEU</name>
<evidence type="ECO:0000259" key="4">
    <source>
        <dbReference type="Pfam" id="PF04586"/>
    </source>
</evidence>
<feature type="domain" description="Prohead serine protease" evidence="4">
    <location>
        <begin position="16"/>
        <end position="167"/>
    </location>
</feature>
<dbReference type="Pfam" id="PF04586">
    <property type="entry name" value="Peptidase_S78"/>
    <property type="match status" value="1"/>
</dbReference>
<keyword evidence="6" id="KW-1185">Reference proteome</keyword>
<protein>
    <recommendedName>
        <fullName evidence="4">Prohead serine protease domain-containing protein</fullName>
    </recommendedName>
</protein>
<keyword evidence="3" id="KW-0378">Hydrolase</keyword>
<keyword evidence="2" id="KW-0645">Protease</keyword>
<evidence type="ECO:0000313" key="6">
    <source>
        <dbReference type="Proteomes" id="UP000637578"/>
    </source>
</evidence>
<dbReference type="Proteomes" id="UP000637578">
    <property type="component" value="Unassembled WGS sequence"/>
</dbReference>
<reference evidence="5" key="1">
    <citation type="journal article" date="2014" name="Int. J. Syst. Evol. Microbiol.">
        <title>Complete genome sequence of Corynebacterium casei LMG S-19264T (=DSM 44701T), isolated from a smear-ripened cheese.</title>
        <authorList>
            <consortium name="US DOE Joint Genome Institute (JGI-PGF)"/>
            <person name="Walter F."/>
            <person name="Albersmeier A."/>
            <person name="Kalinowski J."/>
            <person name="Ruckert C."/>
        </authorList>
    </citation>
    <scope>NUCLEOTIDE SEQUENCE</scope>
    <source>
        <strain evidence="5">CGMCC 4.5737</strain>
    </source>
</reference>
<dbReference type="EMBL" id="BMMK01000041">
    <property type="protein sequence ID" value="GGM78404.1"/>
    <property type="molecule type" value="Genomic_DNA"/>
</dbReference>
<dbReference type="AlphaFoldDB" id="A0A8J3CDP2"/>
<dbReference type="GO" id="GO:0006508">
    <property type="term" value="P:proteolysis"/>
    <property type="evidence" value="ECO:0007669"/>
    <property type="project" value="UniProtKB-KW"/>
</dbReference>
<dbReference type="GO" id="GO:0008233">
    <property type="term" value="F:peptidase activity"/>
    <property type="evidence" value="ECO:0007669"/>
    <property type="project" value="UniProtKB-KW"/>
</dbReference>
<evidence type="ECO:0000256" key="2">
    <source>
        <dbReference type="ARBA" id="ARBA00022670"/>
    </source>
</evidence>
<evidence type="ECO:0000313" key="5">
    <source>
        <dbReference type="EMBL" id="GGM78404.1"/>
    </source>
</evidence>
<reference evidence="5" key="2">
    <citation type="submission" date="2020-09" db="EMBL/GenBank/DDBJ databases">
        <authorList>
            <person name="Sun Q."/>
            <person name="Zhou Y."/>
        </authorList>
    </citation>
    <scope>NUCLEOTIDE SEQUENCE</scope>
    <source>
        <strain evidence="5">CGMCC 4.5737</strain>
    </source>
</reference>
<accession>A0A8J3CDP2</accession>
<comment type="caution">
    <text evidence="5">The sequence shown here is derived from an EMBL/GenBank/DDBJ whole genome shotgun (WGS) entry which is preliminary data.</text>
</comment>
<evidence type="ECO:0000256" key="3">
    <source>
        <dbReference type="ARBA" id="ARBA00022801"/>
    </source>
</evidence>
<gene>
    <name evidence="5" type="ORF">GCM10012275_56270</name>
</gene>
<evidence type="ECO:0000256" key="1">
    <source>
        <dbReference type="ARBA" id="ARBA00022612"/>
    </source>
</evidence>
<keyword evidence="1" id="KW-1188">Viral release from host cell</keyword>
<sequence>MNLESRSVDVPVEWAERDDGGLTLVGYAWVYDSWSHDLGGFVERIEPTARWEPWNGDVIAAFNHSADQLLGRLSSGTLRLSTDTRGGRYEIDLPNTNAGRDVAELLRRGDLRGSSFRFATPSGGDSWEERDGHLERTLHRFTVMDVGPVTTPAYPDTEAALRSLAHFRAQHAPPAGPAPRRHRRILGVA</sequence>
<organism evidence="5 6">
    <name type="scientific">Longimycelium tulufanense</name>
    <dbReference type="NCBI Taxonomy" id="907463"/>
    <lineage>
        <taxon>Bacteria</taxon>
        <taxon>Bacillati</taxon>
        <taxon>Actinomycetota</taxon>
        <taxon>Actinomycetes</taxon>
        <taxon>Pseudonocardiales</taxon>
        <taxon>Pseudonocardiaceae</taxon>
        <taxon>Longimycelium</taxon>
    </lineage>
</organism>
<dbReference type="RefSeq" id="WP_189061452.1">
    <property type="nucleotide sequence ID" value="NZ_BMMK01000041.1"/>
</dbReference>
<dbReference type="InterPro" id="IPR054613">
    <property type="entry name" value="Peptidase_S78_dom"/>
</dbReference>
<proteinExistence type="predicted"/>